<proteinExistence type="inferred from homology"/>
<keyword evidence="5 10" id="KW-0812">Transmembrane</keyword>
<feature type="transmembrane region" description="Helical" evidence="10">
    <location>
        <begin position="423"/>
        <end position="442"/>
    </location>
</feature>
<keyword evidence="13" id="KW-1185">Reference proteome</keyword>
<dbReference type="GO" id="GO:0042908">
    <property type="term" value="P:xenobiotic transport"/>
    <property type="evidence" value="ECO:0007669"/>
    <property type="project" value="UniProtKB-ARBA"/>
</dbReference>
<feature type="transmembrane region" description="Helical" evidence="10">
    <location>
        <begin position="233"/>
        <end position="253"/>
    </location>
</feature>
<keyword evidence="7 10" id="KW-0472">Membrane</keyword>
<feature type="transmembrane region" description="Helical" evidence="10">
    <location>
        <begin position="513"/>
        <end position="533"/>
    </location>
</feature>
<feature type="transmembrane region" description="Helical" evidence="10">
    <location>
        <begin position="448"/>
        <end position="472"/>
    </location>
</feature>
<dbReference type="InterPro" id="IPR036259">
    <property type="entry name" value="MFS_trans_sf"/>
</dbReference>
<feature type="compositionally biased region" description="Low complexity" evidence="9">
    <location>
        <begin position="36"/>
        <end position="53"/>
    </location>
</feature>
<evidence type="ECO:0000256" key="2">
    <source>
        <dbReference type="ARBA" id="ARBA00004236"/>
    </source>
</evidence>
<gene>
    <name evidence="12" type="ORF">AK830_g10448</name>
</gene>
<organism evidence="12 13">
    <name type="scientific">Neonectria ditissima</name>
    <dbReference type="NCBI Taxonomy" id="78410"/>
    <lineage>
        <taxon>Eukaryota</taxon>
        <taxon>Fungi</taxon>
        <taxon>Dikarya</taxon>
        <taxon>Ascomycota</taxon>
        <taxon>Pezizomycotina</taxon>
        <taxon>Sordariomycetes</taxon>
        <taxon>Hypocreomycetidae</taxon>
        <taxon>Hypocreales</taxon>
        <taxon>Nectriaceae</taxon>
        <taxon>Neonectria</taxon>
    </lineage>
</organism>
<evidence type="ECO:0000256" key="6">
    <source>
        <dbReference type="ARBA" id="ARBA00022989"/>
    </source>
</evidence>
<dbReference type="InterPro" id="IPR005829">
    <property type="entry name" value="Sugar_transporter_CS"/>
</dbReference>
<feature type="transmembrane region" description="Helical" evidence="10">
    <location>
        <begin position="105"/>
        <end position="127"/>
    </location>
</feature>
<dbReference type="PANTHER" id="PTHR23502:SF7">
    <property type="entry name" value="DRUG_PROTON ANTIPORTER YHK8-RELATED"/>
    <property type="match status" value="1"/>
</dbReference>
<evidence type="ECO:0000256" key="4">
    <source>
        <dbReference type="ARBA" id="ARBA00022475"/>
    </source>
</evidence>
<dbReference type="GO" id="GO:0140115">
    <property type="term" value="P:export across plasma membrane"/>
    <property type="evidence" value="ECO:0007669"/>
    <property type="project" value="UniProtKB-ARBA"/>
</dbReference>
<evidence type="ECO:0000256" key="5">
    <source>
        <dbReference type="ARBA" id="ARBA00022692"/>
    </source>
</evidence>
<evidence type="ECO:0000256" key="10">
    <source>
        <dbReference type="SAM" id="Phobius"/>
    </source>
</evidence>
<dbReference type="PROSITE" id="PS00216">
    <property type="entry name" value="SUGAR_TRANSPORT_1"/>
    <property type="match status" value="1"/>
</dbReference>
<dbReference type="Pfam" id="PF07690">
    <property type="entry name" value="MFS_1"/>
    <property type="match status" value="1"/>
</dbReference>
<reference evidence="12 13" key="1">
    <citation type="submission" date="2015-09" db="EMBL/GenBank/DDBJ databases">
        <title>Draft genome of a European isolate of the apple canker pathogen Neonectria ditissima.</title>
        <authorList>
            <person name="Gomez-Cortecero A."/>
            <person name="Harrison R.J."/>
            <person name="Armitage A.D."/>
        </authorList>
    </citation>
    <scope>NUCLEOTIDE SEQUENCE [LARGE SCALE GENOMIC DNA]</scope>
    <source>
        <strain evidence="12 13">R09/05</strain>
    </source>
</reference>
<evidence type="ECO:0000256" key="3">
    <source>
        <dbReference type="ARBA" id="ARBA00008335"/>
    </source>
</evidence>
<feature type="transmembrane region" description="Helical" evidence="10">
    <location>
        <begin position="259"/>
        <end position="279"/>
    </location>
</feature>
<comment type="caution">
    <text evidence="12">The sequence shown here is derived from an EMBL/GenBank/DDBJ whole genome shotgun (WGS) entry which is preliminary data.</text>
</comment>
<feature type="transmembrane region" description="Helical" evidence="10">
    <location>
        <begin position="139"/>
        <end position="159"/>
    </location>
</feature>
<dbReference type="InterPro" id="IPR011701">
    <property type="entry name" value="MFS"/>
</dbReference>
<sequence>MDRDPEKASTQSGDAEAAEDASSIVFSPIQSRTRRPSLTASRRTSRSDTLSRAWSQNGYGCEDDQEAAAEESAPAEKDPFEVAFDNGDEDPLCPRSFARVRKWTIVLIVSMASFCVTAASSIYTSTYAQMEAEFHNSRIVSTLGLSLFVLGISLGPMFLSPLSEFYGRRPIYLVSWSMYVVWIVPQAVANNIATVLVARFLDGFAGSAFLAVSGGTVGDLFARHELQAPMLMFSLAPFVGPSIGPLIGGFINYNVDWRWTYYVLLIWAAAILVSIVFLVPETYHPILVRNKARKMRKETSDERWQAPNEKVQKSVLHAVGHSLLKPFELLIFEPMCLNLCIFSAILLGILYLFFGAFPLVFRDVYGFNLWQVGLTFLGILIGMLLAACLDPVWYNTRARLMANLGAATGVDGASEPEFRLPPAILGSVLVPAGIFMFGWSSYSWVHWIVPVIGSAIFGAGTLLVFSGVFTFLVDAYPQYAASALAANAFVRCSFAAAFPLFGTQMYGKLGIQWASSLLAFLTVAMMPFPYLFFRYGKRIRAKSRFAKS</sequence>
<dbReference type="PROSITE" id="PS50850">
    <property type="entry name" value="MFS"/>
    <property type="match status" value="1"/>
</dbReference>
<dbReference type="GO" id="GO:0005886">
    <property type="term" value="C:plasma membrane"/>
    <property type="evidence" value="ECO:0007669"/>
    <property type="project" value="UniProtKB-SubCell"/>
</dbReference>
<dbReference type="EMBL" id="LKCW01000217">
    <property type="protein sequence ID" value="KPM36114.1"/>
    <property type="molecule type" value="Genomic_DNA"/>
</dbReference>
<dbReference type="OrthoDB" id="3561359at2759"/>
<feature type="domain" description="Major facilitator superfamily (MFS) profile" evidence="11">
    <location>
        <begin position="105"/>
        <end position="539"/>
    </location>
</feature>
<comment type="subcellular location">
    <subcellularLocation>
        <location evidence="2">Cell membrane</location>
    </subcellularLocation>
    <subcellularLocation>
        <location evidence="1">Membrane</location>
        <topology evidence="1">Multi-pass membrane protein</topology>
    </subcellularLocation>
</comment>
<keyword evidence="6 10" id="KW-1133">Transmembrane helix</keyword>
<evidence type="ECO:0000256" key="7">
    <source>
        <dbReference type="ARBA" id="ARBA00023136"/>
    </source>
</evidence>
<name>A0A0P7AFS5_9HYPO</name>
<dbReference type="SUPFAM" id="SSF103473">
    <property type="entry name" value="MFS general substrate transporter"/>
    <property type="match status" value="1"/>
</dbReference>
<accession>A0A0P7AFS5</accession>
<dbReference type="InterPro" id="IPR020846">
    <property type="entry name" value="MFS_dom"/>
</dbReference>
<protein>
    <submittedName>
        <fullName evidence="12">Putative drug/proton antiporter YHK8</fullName>
    </submittedName>
</protein>
<dbReference type="FunFam" id="1.20.1250.20:FF:000082">
    <property type="entry name" value="MFS multidrug transporter, putative"/>
    <property type="match status" value="1"/>
</dbReference>
<feature type="region of interest" description="Disordered" evidence="9">
    <location>
        <begin position="1"/>
        <end position="76"/>
    </location>
</feature>
<evidence type="ECO:0000313" key="12">
    <source>
        <dbReference type="EMBL" id="KPM36114.1"/>
    </source>
</evidence>
<evidence type="ECO:0000313" key="13">
    <source>
        <dbReference type="Proteomes" id="UP000050424"/>
    </source>
</evidence>
<dbReference type="AlphaFoldDB" id="A0A0P7AFS5"/>
<keyword evidence="8" id="KW-0325">Glycoprotein</keyword>
<dbReference type="Proteomes" id="UP000050424">
    <property type="component" value="Unassembled WGS sequence"/>
</dbReference>
<feature type="transmembrane region" description="Helical" evidence="10">
    <location>
        <begin position="335"/>
        <end position="357"/>
    </location>
</feature>
<dbReference type="GO" id="GO:0022857">
    <property type="term" value="F:transmembrane transporter activity"/>
    <property type="evidence" value="ECO:0007669"/>
    <property type="project" value="InterPro"/>
</dbReference>
<comment type="similarity">
    <text evidence="3">Belongs to the major facilitator superfamily.</text>
</comment>
<dbReference type="PANTHER" id="PTHR23502">
    <property type="entry name" value="MAJOR FACILITATOR SUPERFAMILY"/>
    <property type="match status" value="1"/>
</dbReference>
<keyword evidence="4" id="KW-1003">Cell membrane</keyword>
<feature type="transmembrane region" description="Helical" evidence="10">
    <location>
        <begin position="369"/>
        <end position="389"/>
    </location>
</feature>
<feature type="transmembrane region" description="Helical" evidence="10">
    <location>
        <begin position="479"/>
        <end position="501"/>
    </location>
</feature>
<dbReference type="Gene3D" id="1.20.1250.20">
    <property type="entry name" value="MFS general substrate transporter like domains"/>
    <property type="match status" value="1"/>
</dbReference>
<feature type="transmembrane region" description="Helical" evidence="10">
    <location>
        <begin position="200"/>
        <end position="221"/>
    </location>
</feature>
<evidence type="ECO:0000256" key="9">
    <source>
        <dbReference type="SAM" id="MobiDB-lite"/>
    </source>
</evidence>
<dbReference type="STRING" id="78410.A0A0P7AFS5"/>
<feature type="transmembrane region" description="Helical" evidence="10">
    <location>
        <begin position="171"/>
        <end position="188"/>
    </location>
</feature>
<dbReference type="CDD" id="cd17323">
    <property type="entry name" value="MFS_Tpo1_MDR_like"/>
    <property type="match status" value="1"/>
</dbReference>
<evidence type="ECO:0000256" key="8">
    <source>
        <dbReference type="ARBA" id="ARBA00023180"/>
    </source>
</evidence>
<evidence type="ECO:0000256" key="1">
    <source>
        <dbReference type="ARBA" id="ARBA00004141"/>
    </source>
</evidence>
<evidence type="ECO:0000259" key="11">
    <source>
        <dbReference type="PROSITE" id="PS50850"/>
    </source>
</evidence>